<dbReference type="HAMAP" id="MF_00104">
    <property type="entry name" value="RNase_III"/>
    <property type="match status" value="1"/>
</dbReference>
<dbReference type="EC" id="3.1.26.3" evidence="15"/>
<feature type="binding site" evidence="15">
    <location>
        <position position="132"/>
    </location>
    <ligand>
        <name>Mg(2+)</name>
        <dbReference type="ChEBI" id="CHEBI:18420"/>
    </ligand>
</feature>
<evidence type="ECO:0000256" key="2">
    <source>
        <dbReference type="ARBA" id="ARBA00004496"/>
    </source>
</evidence>
<keyword evidence="6 15" id="KW-0698">rRNA processing</keyword>
<dbReference type="InterPro" id="IPR000999">
    <property type="entry name" value="RNase_III_dom"/>
</dbReference>
<keyword evidence="8 15" id="KW-0819">tRNA processing</keyword>
<dbReference type="PANTHER" id="PTHR11207">
    <property type="entry name" value="RIBONUCLEASE III"/>
    <property type="match status" value="1"/>
</dbReference>
<evidence type="ECO:0000313" key="19">
    <source>
        <dbReference type="Proteomes" id="UP000011021"/>
    </source>
</evidence>
<evidence type="ECO:0000256" key="9">
    <source>
        <dbReference type="ARBA" id="ARBA00022722"/>
    </source>
</evidence>
<evidence type="ECO:0000256" key="1">
    <source>
        <dbReference type="ARBA" id="ARBA00000109"/>
    </source>
</evidence>
<comment type="catalytic activity">
    <reaction evidence="1 15">
        <text>Endonucleolytic cleavage to 5'-phosphomonoester.</text>
        <dbReference type="EC" id="3.1.26.3"/>
    </reaction>
</comment>
<evidence type="ECO:0000256" key="6">
    <source>
        <dbReference type="ARBA" id="ARBA00022552"/>
    </source>
</evidence>
<feature type="binding site" evidence="15">
    <location>
        <position position="59"/>
    </location>
    <ligand>
        <name>Mg(2+)</name>
        <dbReference type="ChEBI" id="CHEBI:18420"/>
    </ligand>
</feature>
<organism evidence="18 19">
    <name type="scientific">Lautropia mirabilis ATCC 51599</name>
    <dbReference type="NCBI Taxonomy" id="887898"/>
    <lineage>
        <taxon>Bacteria</taxon>
        <taxon>Pseudomonadati</taxon>
        <taxon>Pseudomonadota</taxon>
        <taxon>Betaproteobacteria</taxon>
        <taxon>Burkholderiales</taxon>
        <taxon>Burkholderiaceae</taxon>
        <taxon>Lautropia</taxon>
    </lineage>
</organism>
<name>E7RVC1_9BURK</name>
<evidence type="ECO:0000256" key="15">
    <source>
        <dbReference type="HAMAP-Rule" id="MF_00104"/>
    </source>
</evidence>
<comment type="caution">
    <text evidence="18">The sequence shown here is derived from an EMBL/GenBank/DDBJ whole genome shotgun (WGS) entry which is preliminary data.</text>
</comment>
<dbReference type="InterPro" id="IPR036389">
    <property type="entry name" value="RNase_III_sf"/>
</dbReference>
<comment type="cofactor">
    <cofactor evidence="15">
        <name>Mg(2+)</name>
        <dbReference type="ChEBI" id="CHEBI:18420"/>
    </cofactor>
</comment>
<dbReference type="GO" id="GO:0006397">
    <property type="term" value="P:mRNA processing"/>
    <property type="evidence" value="ECO:0007669"/>
    <property type="project" value="UniProtKB-UniRule"/>
</dbReference>
<dbReference type="GO" id="GO:0008033">
    <property type="term" value="P:tRNA processing"/>
    <property type="evidence" value="ECO:0007669"/>
    <property type="project" value="UniProtKB-KW"/>
</dbReference>
<dbReference type="GO" id="GO:0010468">
    <property type="term" value="P:regulation of gene expression"/>
    <property type="evidence" value="ECO:0007669"/>
    <property type="project" value="TreeGrafter"/>
</dbReference>
<dbReference type="GO" id="GO:0046872">
    <property type="term" value="F:metal ion binding"/>
    <property type="evidence" value="ECO:0007669"/>
    <property type="project" value="UniProtKB-KW"/>
</dbReference>
<dbReference type="Gene3D" id="3.30.160.20">
    <property type="match status" value="1"/>
</dbReference>
<dbReference type="GO" id="GO:0042802">
    <property type="term" value="F:identical protein binding"/>
    <property type="evidence" value="ECO:0007669"/>
    <property type="project" value="UniProtKB-ARBA"/>
</dbReference>
<dbReference type="InterPro" id="IPR014720">
    <property type="entry name" value="dsRBD_dom"/>
</dbReference>
<accession>E7RVC1</accession>
<reference evidence="18 19" key="1">
    <citation type="submission" date="2010-12" db="EMBL/GenBank/DDBJ databases">
        <authorList>
            <person name="Muzny D."/>
            <person name="Qin X."/>
            <person name="Deng J."/>
            <person name="Jiang H."/>
            <person name="Liu Y."/>
            <person name="Qu J."/>
            <person name="Song X.-Z."/>
            <person name="Zhang L."/>
            <person name="Thornton R."/>
            <person name="Coyle M."/>
            <person name="Francisco L."/>
            <person name="Jackson L."/>
            <person name="Javaid M."/>
            <person name="Korchina V."/>
            <person name="Kovar C."/>
            <person name="Mata R."/>
            <person name="Mathew T."/>
            <person name="Ngo R."/>
            <person name="Nguyen L."/>
            <person name="Nguyen N."/>
            <person name="Okwuonu G."/>
            <person name="Ongeri F."/>
            <person name="Pham C."/>
            <person name="Simmons D."/>
            <person name="Wilczek-Boney K."/>
            <person name="Hale W."/>
            <person name="Jakkamsetti A."/>
            <person name="Pham P."/>
            <person name="Ruth R."/>
            <person name="San Lucas F."/>
            <person name="Warren J."/>
            <person name="Zhang J."/>
            <person name="Zhao Z."/>
            <person name="Zhou C."/>
            <person name="Zhu D."/>
            <person name="Lee S."/>
            <person name="Bess C."/>
            <person name="Blankenburg K."/>
            <person name="Forbes L."/>
            <person name="Fu Q."/>
            <person name="Gubbala S."/>
            <person name="Hirani K."/>
            <person name="Jayaseelan J.C."/>
            <person name="Lara F."/>
            <person name="Munidasa M."/>
            <person name="Palculict T."/>
            <person name="Patil S."/>
            <person name="Pu L.-L."/>
            <person name="Saada N."/>
            <person name="Tang L."/>
            <person name="Weissenberger G."/>
            <person name="Zhu Y."/>
            <person name="Hemphill L."/>
            <person name="Shang Y."/>
            <person name="Youmans B."/>
            <person name="Ayvaz T."/>
            <person name="Ross M."/>
            <person name="Santibanez J."/>
            <person name="Aqrawi P."/>
            <person name="Gross S."/>
            <person name="Joshi V."/>
            <person name="Fowler G."/>
            <person name="Nazareth L."/>
            <person name="Reid J."/>
            <person name="Worley K."/>
            <person name="Petrosino J."/>
            <person name="Highlander S."/>
            <person name="Gibbs R."/>
        </authorList>
    </citation>
    <scope>NUCLEOTIDE SEQUENCE [LARGE SCALE GENOMIC DNA]</scope>
    <source>
        <strain evidence="18 19">ATCC 51599</strain>
    </source>
</reference>
<dbReference type="Proteomes" id="UP000011021">
    <property type="component" value="Unassembled WGS sequence"/>
</dbReference>
<dbReference type="SUPFAM" id="SSF54768">
    <property type="entry name" value="dsRNA-binding domain-like"/>
    <property type="match status" value="1"/>
</dbReference>
<dbReference type="Pfam" id="PF14622">
    <property type="entry name" value="Ribonucleas_3_3"/>
    <property type="match status" value="1"/>
</dbReference>
<protein>
    <recommendedName>
        <fullName evidence="15">Ribonuclease 3</fullName>
        <ecNumber evidence="15">3.1.26.3</ecNumber>
    </recommendedName>
    <alternativeName>
        <fullName evidence="15">Ribonuclease III</fullName>
        <shortName evidence="15">RNase III</shortName>
    </alternativeName>
</protein>
<feature type="active site" evidence="15">
    <location>
        <position position="135"/>
    </location>
</feature>
<dbReference type="CDD" id="cd10845">
    <property type="entry name" value="DSRM_RNAse_III_family"/>
    <property type="match status" value="1"/>
</dbReference>
<evidence type="ECO:0000256" key="14">
    <source>
        <dbReference type="ARBA" id="ARBA00022884"/>
    </source>
</evidence>
<dbReference type="eggNOG" id="COG0571">
    <property type="taxonomic scope" value="Bacteria"/>
</dbReference>
<keyword evidence="15" id="KW-0699">rRNA-binding</keyword>
<proteinExistence type="inferred from homology"/>
<evidence type="ECO:0000256" key="13">
    <source>
        <dbReference type="ARBA" id="ARBA00022842"/>
    </source>
</evidence>
<keyword evidence="14 15" id="KW-0694">RNA-binding</keyword>
<evidence type="ECO:0000256" key="8">
    <source>
        <dbReference type="ARBA" id="ARBA00022694"/>
    </source>
</evidence>
<dbReference type="SMART" id="SM00535">
    <property type="entry name" value="RIBOc"/>
    <property type="match status" value="1"/>
</dbReference>
<keyword evidence="10 15" id="KW-0479">Metal-binding</keyword>
<evidence type="ECO:0000256" key="5">
    <source>
        <dbReference type="ARBA" id="ARBA00022490"/>
    </source>
</evidence>
<dbReference type="Pfam" id="PF00035">
    <property type="entry name" value="dsrm"/>
    <property type="match status" value="1"/>
</dbReference>
<evidence type="ECO:0000259" key="17">
    <source>
        <dbReference type="PROSITE" id="PS50142"/>
    </source>
</evidence>
<feature type="binding site" evidence="15">
    <location>
        <position position="135"/>
    </location>
    <ligand>
        <name>Mg(2+)</name>
        <dbReference type="ChEBI" id="CHEBI:18420"/>
    </ligand>
</feature>
<dbReference type="EMBL" id="AEQP01000002">
    <property type="protein sequence ID" value="EFV95725.1"/>
    <property type="molecule type" value="Genomic_DNA"/>
</dbReference>
<gene>
    <name evidence="15 18" type="primary">rnc</name>
    <name evidence="18" type="ORF">HMPREF0551_0633</name>
</gene>
<keyword evidence="19" id="KW-1185">Reference proteome</keyword>
<comment type="subunit">
    <text evidence="4 15">Homodimer.</text>
</comment>
<keyword evidence="13 15" id="KW-0460">Magnesium</keyword>
<dbReference type="CDD" id="cd00593">
    <property type="entry name" value="RIBOc"/>
    <property type="match status" value="1"/>
</dbReference>
<dbReference type="PROSITE" id="PS00517">
    <property type="entry name" value="RNASE_3_1"/>
    <property type="match status" value="1"/>
</dbReference>
<keyword evidence="7 15" id="KW-0507">mRNA processing</keyword>
<keyword evidence="5 15" id="KW-0963">Cytoplasm</keyword>
<sequence length="247" mass="27205">MSIRLASRGAATTRMTGTIRDSIRHTLEGRLGYRFQSEALLVQALTHRSHGRQHNERLEFLGDSVLNCAVASLLYARFADSPEGALSRLRANLVKQDPLHDIACGLSLPDALILGEGERKSGGHRRPSILADAVEALLGAIFLESGFAAAAGVVERLYQPLLDAIDPHELGKDAKTRLQEYLQGHRLPLPRYQVVATHGQAHDQRFDVECQLDKPKLSFEGSGESRRKAEQVAARAALEHLLRHGHH</sequence>
<evidence type="ECO:0000259" key="16">
    <source>
        <dbReference type="PROSITE" id="PS50137"/>
    </source>
</evidence>
<keyword evidence="9 15" id="KW-0540">Nuclease</keyword>
<dbReference type="FunFam" id="1.10.1520.10:FF:000001">
    <property type="entry name" value="Ribonuclease 3"/>
    <property type="match status" value="1"/>
</dbReference>
<evidence type="ECO:0000256" key="3">
    <source>
        <dbReference type="ARBA" id="ARBA00010183"/>
    </source>
</evidence>
<dbReference type="GO" id="GO:0005737">
    <property type="term" value="C:cytoplasm"/>
    <property type="evidence" value="ECO:0007669"/>
    <property type="project" value="UniProtKB-SubCell"/>
</dbReference>
<feature type="domain" description="DRBM" evidence="16">
    <location>
        <begin position="173"/>
        <end position="243"/>
    </location>
</feature>
<dbReference type="SUPFAM" id="SSF69065">
    <property type="entry name" value="RNase III domain-like"/>
    <property type="match status" value="1"/>
</dbReference>
<dbReference type="STRING" id="887898.HMPREF0551_0633"/>
<dbReference type="GO" id="GO:0003725">
    <property type="term" value="F:double-stranded RNA binding"/>
    <property type="evidence" value="ECO:0007669"/>
    <property type="project" value="TreeGrafter"/>
</dbReference>
<dbReference type="GO" id="GO:0019843">
    <property type="term" value="F:rRNA binding"/>
    <property type="evidence" value="ECO:0007669"/>
    <property type="project" value="UniProtKB-KW"/>
</dbReference>
<evidence type="ECO:0000256" key="4">
    <source>
        <dbReference type="ARBA" id="ARBA00011738"/>
    </source>
</evidence>
<comment type="subcellular location">
    <subcellularLocation>
        <location evidence="2 15">Cytoplasm</location>
    </subcellularLocation>
</comment>
<keyword evidence="11 15" id="KW-0255">Endonuclease</keyword>
<feature type="domain" description="RNase III" evidence="17">
    <location>
        <begin position="24"/>
        <end position="146"/>
    </location>
</feature>
<dbReference type="PANTHER" id="PTHR11207:SF0">
    <property type="entry name" value="RIBONUCLEASE 3"/>
    <property type="match status" value="1"/>
</dbReference>
<evidence type="ECO:0000256" key="12">
    <source>
        <dbReference type="ARBA" id="ARBA00022801"/>
    </source>
</evidence>
<dbReference type="SMART" id="SM00358">
    <property type="entry name" value="DSRM"/>
    <property type="match status" value="1"/>
</dbReference>
<evidence type="ECO:0000313" key="18">
    <source>
        <dbReference type="EMBL" id="EFV95725.1"/>
    </source>
</evidence>
<dbReference type="AlphaFoldDB" id="E7RVC1"/>
<feature type="active site" evidence="15">
    <location>
        <position position="63"/>
    </location>
</feature>
<dbReference type="PROSITE" id="PS50142">
    <property type="entry name" value="RNASE_3_2"/>
    <property type="match status" value="1"/>
</dbReference>
<evidence type="ECO:0000256" key="10">
    <source>
        <dbReference type="ARBA" id="ARBA00022723"/>
    </source>
</evidence>
<dbReference type="GO" id="GO:0006364">
    <property type="term" value="P:rRNA processing"/>
    <property type="evidence" value="ECO:0007669"/>
    <property type="project" value="UniProtKB-UniRule"/>
</dbReference>
<dbReference type="GO" id="GO:0004525">
    <property type="term" value="F:ribonuclease III activity"/>
    <property type="evidence" value="ECO:0007669"/>
    <property type="project" value="UniProtKB-UniRule"/>
</dbReference>
<evidence type="ECO:0000256" key="7">
    <source>
        <dbReference type="ARBA" id="ARBA00022664"/>
    </source>
</evidence>
<comment type="similarity">
    <text evidence="3">Belongs to the ribonuclease III family.</text>
</comment>
<dbReference type="HOGENOM" id="CLU_000907_1_1_4"/>
<comment type="function">
    <text evidence="15">Digests double-stranded RNA. Involved in the processing of primary rRNA transcript to yield the immediate precursors to the large and small rRNAs (23S and 16S). Processes some mRNAs, and tRNAs when they are encoded in the rRNA operon. Processes pre-crRNA and tracrRNA of type II CRISPR loci if present in the organism.</text>
</comment>
<keyword evidence="12 15" id="KW-0378">Hydrolase</keyword>
<dbReference type="FunFam" id="3.30.160.20:FF:000003">
    <property type="entry name" value="Ribonuclease 3"/>
    <property type="match status" value="1"/>
</dbReference>
<dbReference type="PROSITE" id="PS50137">
    <property type="entry name" value="DS_RBD"/>
    <property type="match status" value="1"/>
</dbReference>
<dbReference type="NCBIfam" id="TIGR02191">
    <property type="entry name" value="RNaseIII"/>
    <property type="match status" value="1"/>
</dbReference>
<dbReference type="Gene3D" id="1.10.1520.10">
    <property type="entry name" value="Ribonuclease III domain"/>
    <property type="match status" value="1"/>
</dbReference>
<evidence type="ECO:0000256" key="11">
    <source>
        <dbReference type="ARBA" id="ARBA00022759"/>
    </source>
</evidence>
<dbReference type="InterPro" id="IPR011907">
    <property type="entry name" value="RNase_III"/>
</dbReference>